<proteinExistence type="predicted"/>
<evidence type="ECO:0000256" key="1">
    <source>
        <dbReference type="SAM" id="MobiDB-lite"/>
    </source>
</evidence>
<dbReference type="Proteomes" id="UP000473325">
    <property type="component" value="Unassembled WGS sequence"/>
</dbReference>
<feature type="region of interest" description="Disordered" evidence="1">
    <location>
        <begin position="1"/>
        <end position="88"/>
    </location>
</feature>
<evidence type="ECO:0000313" key="3">
    <source>
        <dbReference type="Proteomes" id="UP000473325"/>
    </source>
</evidence>
<protein>
    <submittedName>
        <fullName evidence="2">Uncharacterized protein</fullName>
    </submittedName>
</protein>
<gene>
    <name evidence="2" type="ORF">GRQ65_10695</name>
</gene>
<reference evidence="2 3" key="1">
    <citation type="submission" date="2019-12" db="EMBL/GenBank/DDBJ databases">
        <authorList>
            <person name="Kun Z."/>
        </authorList>
    </citation>
    <scope>NUCLEOTIDE SEQUENCE [LARGE SCALE GENOMIC DNA]</scope>
    <source>
        <strain evidence="2 3">YIM 123512</strain>
    </source>
</reference>
<feature type="compositionally biased region" description="Basic and acidic residues" evidence="1">
    <location>
        <begin position="49"/>
        <end position="60"/>
    </location>
</feature>
<dbReference type="EMBL" id="WUEK01000005">
    <property type="protein sequence ID" value="MXG90020.1"/>
    <property type="molecule type" value="Genomic_DNA"/>
</dbReference>
<feature type="compositionally biased region" description="Polar residues" evidence="1">
    <location>
        <begin position="9"/>
        <end position="28"/>
    </location>
</feature>
<evidence type="ECO:0000313" key="2">
    <source>
        <dbReference type="EMBL" id="MXG90020.1"/>
    </source>
</evidence>
<accession>A0A6L7ETI3</accession>
<keyword evidence="3" id="KW-1185">Reference proteome</keyword>
<dbReference type="AlphaFoldDB" id="A0A6L7ETI3"/>
<sequence>MSAPDQHDPSVSGTSGETSGDMGVSSQRIGDVGGGRLAPSGTRDTAPVRADEVRPHRDADVQPDYPSLPVAGYPKLDPRSKLHRYQPR</sequence>
<name>A0A6L7ETI3_9ACTN</name>
<comment type="caution">
    <text evidence="2">The sequence shown here is derived from an EMBL/GenBank/DDBJ whole genome shotgun (WGS) entry which is preliminary data.</text>
</comment>
<dbReference type="RefSeq" id="WP_160877922.1">
    <property type="nucleotide sequence ID" value="NZ_WUEK01000005.1"/>
</dbReference>
<organism evidence="2 3">
    <name type="scientific">Nocardioides flavescens</name>
    <dbReference type="NCBI Taxonomy" id="2691959"/>
    <lineage>
        <taxon>Bacteria</taxon>
        <taxon>Bacillati</taxon>
        <taxon>Actinomycetota</taxon>
        <taxon>Actinomycetes</taxon>
        <taxon>Propionibacteriales</taxon>
        <taxon>Nocardioidaceae</taxon>
        <taxon>Nocardioides</taxon>
    </lineage>
</organism>